<evidence type="ECO:0000313" key="2">
    <source>
        <dbReference type="EMBL" id="MDT0557553.1"/>
    </source>
</evidence>
<feature type="signal peptide" evidence="1">
    <location>
        <begin position="1"/>
        <end position="19"/>
    </location>
</feature>
<feature type="chain" id="PRO_5045253195" description="DUF3857 domain-containing protein" evidence="1">
    <location>
        <begin position="20"/>
        <end position="652"/>
    </location>
</feature>
<dbReference type="Gene3D" id="2.60.120.1130">
    <property type="match status" value="1"/>
</dbReference>
<sequence length="652" mass="75888">MKLTNIVLFFLFISVTTYSQETFNSNDLRVTNDDLTATSFPKNTLASALVIYEIGNTFVNRDNFRITSEIKRKIKIFNSDGFYNGNISIHLRKSGKKKEKISNIIAWSHNYVNNDVVKTKLNSSDIYIEESTKNYDLVKFAIPNIKEGTVITYSYTLETPFDYNYVPWYFQSEIPKLKSEYKTSIPGNWEYNIKLVGGLKLSYRNETIEYHCIEVGNSASAHCSNVHYIMEDIPAFRPEKHTTSLYNYLSRIEYELAVFKNFSGQSTIYTKTWEQVDKDLKANDNLGKLFYKKGPIKEIISKIKKGNTTLETAQNIYNYVQENYSWNESYSMYSGNSIKNLIEEKSGTISEINILLLNLLDAFDIETYPTFASTRENGFITKVYPVISDFNYLLVKTVIDGDTYYLDATHKCNPFGEVPFKLLNHYFRVLDVKYGSYWEDYTPKKPSTQQNKIELTIAENNVFKGSMNIISTGYNATDTKTNYFKNPSGYVKNIQSVYDNITLNNHKLVNGEKNSFSIEEEFDISYPIEDINGKLYINPFINPRFNENPFKLQQRTYPIDFGYKDVYLYRIKLNFDDTYEILELPEQKMLSLPNNTGKLIFSTKKQDNTVELYFKVNFNETLYAAEYYTYLKEFLSTLVDIQMNTLIVVQKN</sequence>
<evidence type="ECO:0000313" key="3">
    <source>
        <dbReference type="Proteomes" id="UP001259492"/>
    </source>
</evidence>
<accession>A0ABU2YHD5</accession>
<dbReference type="Proteomes" id="UP001259492">
    <property type="component" value="Unassembled WGS sequence"/>
</dbReference>
<name>A0ABU2YHD5_9FLAO</name>
<evidence type="ECO:0008006" key="4">
    <source>
        <dbReference type="Google" id="ProtNLM"/>
    </source>
</evidence>
<dbReference type="Gene3D" id="3.10.620.30">
    <property type="match status" value="1"/>
</dbReference>
<reference evidence="2 3" key="1">
    <citation type="submission" date="2023-09" db="EMBL/GenBank/DDBJ databases">
        <authorList>
            <person name="Rey-Velasco X."/>
        </authorList>
    </citation>
    <scope>NUCLEOTIDE SEQUENCE [LARGE SCALE GENOMIC DNA]</scope>
    <source>
        <strain evidence="2 3">W332</strain>
    </source>
</reference>
<comment type="caution">
    <text evidence="2">The sequence shown here is derived from an EMBL/GenBank/DDBJ whole genome shotgun (WGS) entry which is preliminary data.</text>
</comment>
<proteinExistence type="predicted"/>
<dbReference type="Gene3D" id="2.60.40.3140">
    <property type="match status" value="1"/>
</dbReference>
<dbReference type="RefSeq" id="WP_311426316.1">
    <property type="nucleotide sequence ID" value="NZ_JAVRIA010000001.1"/>
</dbReference>
<evidence type="ECO:0000256" key="1">
    <source>
        <dbReference type="SAM" id="SignalP"/>
    </source>
</evidence>
<protein>
    <recommendedName>
        <fullName evidence="4">DUF3857 domain-containing protein</fullName>
    </recommendedName>
</protein>
<keyword evidence="3" id="KW-1185">Reference proteome</keyword>
<organism evidence="2 3">
    <name type="scientific">Microcosmobacter mediterraneus</name>
    <dbReference type="NCBI Taxonomy" id="3075607"/>
    <lineage>
        <taxon>Bacteria</taxon>
        <taxon>Pseudomonadati</taxon>
        <taxon>Bacteroidota</taxon>
        <taxon>Flavobacteriia</taxon>
        <taxon>Flavobacteriales</taxon>
        <taxon>Flavobacteriaceae</taxon>
        <taxon>Microcosmobacter</taxon>
    </lineage>
</organism>
<dbReference type="EMBL" id="JAVRIA010000001">
    <property type="protein sequence ID" value="MDT0557553.1"/>
    <property type="molecule type" value="Genomic_DNA"/>
</dbReference>
<gene>
    <name evidence="2" type="ORF">RM697_02760</name>
</gene>
<keyword evidence="1" id="KW-0732">Signal</keyword>